<dbReference type="KEGG" id="lgi:LOTGIDRAFT_196756"/>
<dbReference type="HOGENOM" id="CLU_031381_2_0_1"/>
<dbReference type="AlphaFoldDB" id="V3Z1F4"/>
<dbReference type="InterPro" id="IPR007676">
    <property type="entry name" value="Ribophorin_I"/>
</dbReference>
<dbReference type="PANTHER" id="PTHR21049">
    <property type="entry name" value="RIBOPHORIN I"/>
    <property type="match status" value="1"/>
</dbReference>
<evidence type="ECO:0000256" key="12">
    <source>
        <dbReference type="SAM" id="Coils"/>
    </source>
</evidence>
<dbReference type="UniPathway" id="UPA00378"/>
<evidence type="ECO:0000256" key="7">
    <source>
        <dbReference type="ARBA" id="ARBA00022729"/>
    </source>
</evidence>
<proteinExistence type="inferred from homology"/>
<evidence type="ECO:0000256" key="3">
    <source>
        <dbReference type="ARBA" id="ARBA00004922"/>
    </source>
</evidence>
<evidence type="ECO:0000256" key="11">
    <source>
        <dbReference type="RuleBase" id="RU361143"/>
    </source>
</evidence>
<evidence type="ECO:0000256" key="8">
    <source>
        <dbReference type="ARBA" id="ARBA00022824"/>
    </source>
</evidence>
<dbReference type="EMBL" id="KB203534">
    <property type="protein sequence ID" value="ESO84348.1"/>
    <property type="molecule type" value="Genomic_DNA"/>
</dbReference>
<accession>V3Z1F4</accession>
<keyword evidence="7 11" id="KW-0732">Signal</keyword>
<dbReference type="PANTHER" id="PTHR21049:SF0">
    <property type="entry name" value="DOLICHYL-DIPHOSPHOOLIGOSACCHARIDE--PROTEIN GLYCOSYLTRANSFERASE SUBUNIT 1"/>
    <property type="match status" value="1"/>
</dbReference>
<name>V3Z1F4_LOTGI</name>
<evidence type="ECO:0000256" key="4">
    <source>
        <dbReference type="ARBA" id="ARBA00008905"/>
    </source>
</evidence>
<comment type="subunit">
    <text evidence="11">Component of the oligosaccharyltransferase (OST) complex.</text>
</comment>
<protein>
    <recommendedName>
        <fullName evidence="5 11">Dolichyl-diphosphooligosaccharide--protein glycosyltransferase subunit 1</fullName>
    </recommendedName>
</protein>
<organism evidence="13 14">
    <name type="scientific">Lottia gigantea</name>
    <name type="common">Giant owl limpet</name>
    <dbReference type="NCBI Taxonomy" id="225164"/>
    <lineage>
        <taxon>Eukaryota</taxon>
        <taxon>Metazoa</taxon>
        <taxon>Spiralia</taxon>
        <taxon>Lophotrochozoa</taxon>
        <taxon>Mollusca</taxon>
        <taxon>Gastropoda</taxon>
        <taxon>Patellogastropoda</taxon>
        <taxon>Lottioidea</taxon>
        <taxon>Lottiidae</taxon>
        <taxon>Lottia</taxon>
    </lineage>
</organism>
<feature type="chain" id="PRO_5005148345" description="Dolichyl-diphosphooligosaccharide--protein glycosyltransferase subunit 1" evidence="11">
    <location>
        <begin position="22"/>
        <end position="603"/>
    </location>
</feature>
<keyword evidence="10 11" id="KW-0472">Membrane</keyword>
<evidence type="ECO:0000313" key="13">
    <source>
        <dbReference type="EMBL" id="ESO84348.1"/>
    </source>
</evidence>
<keyword evidence="14" id="KW-1185">Reference proteome</keyword>
<evidence type="ECO:0000313" key="14">
    <source>
        <dbReference type="Proteomes" id="UP000030746"/>
    </source>
</evidence>
<evidence type="ECO:0000256" key="5">
    <source>
        <dbReference type="ARBA" id="ARBA00017611"/>
    </source>
</evidence>
<keyword evidence="8 11" id="KW-0256">Endoplasmic reticulum</keyword>
<dbReference type="STRING" id="225164.V3Z1F4"/>
<dbReference type="OMA" id="RYEYARE"/>
<evidence type="ECO:0000256" key="2">
    <source>
        <dbReference type="ARBA" id="ARBA00004115"/>
    </source>
</evidence>
<dbReference type="InterPro" id="IPR039491">
    <property type="entry name" value="REX1-B"/>
</dbReference>
<dbReference type="CTD" id="20245209"/>
<sequence>MKMATHFRLCVLAIVLNVVCSANQDSINNDLVNSKVERKIDISSHIVKITTSITIENKGSSSVKSYLFVLDNSLQNKLSFIGAVSKSRDEEKKLDVKLTSVANQKDKSFYRIELSSPLGSGKTTTLEVETVFAHVLTPYPAEITQAEKQFVVFNGNLYFFSPYKTTTQSTSVTTTSSNIESYTRTKPVSVSDNVIKYGPFEAREPFTEAELRVHEENNSPFLTVTSIERIIEISHWGNIAVEEHIDMRHSGATLKGPFSRFDYQRNNDGVSSIKSFRTQFPAAARDVYYRDEIGNVSTSNLRELEDSVEIEIRPRFPLFGGWKTQYYIGYNIPSYEYLFNRGNEYGLKMRLIDHVYDDMVVDEVTVRIILPEGSKDIVVDPPYPVKRGSNELHHTYLDTVGRPVIVLYKTNLVEQHIQDFTVTYSFQKMLLLQEPLLVVGAFYLLFLIVIVYVRLDFSITKDEAKESKLRISSLINEVQDAQDKRSALYQSYDDAINKFKSSKDATTFGSSRKKINADYANLTQQISSIQAQLKAEASDAAEKIAELQKLDSQYKDLINSAITSAERLISNKLNKQQYLEADATNTTKREEAESKMEALRAIF</sequence>
<evidence type="ECO:0000256" key="9">
    <source>
        <dbReference type="ARBA" id="ARBA00022989"/>
    </source>
</evidence>
<evidence type="ECO:0000256" key="10">
    <source>
        <dbReference type="ARBA" id="ARBA00023136"/>
    </source>
</evidence>
<reference evidence="13 14" key="1">
    <citation type="journal article" date="2013" name="Nature">
        <title>Insights into bilaterian evolution from three spiralian genomes.</title>
        <authorList>
            <person name="Simakov O."/>
            <person name="Marletaz F."/>
            <person name="Cho S.J."/>
            <person name="Edsinger-Gonzales E."/>
            <person name="Havlak P."/>
            <person name="Hellsten U."/>
            <person name="Kuo D.H."/>
            <person name="Larsson T."/>
            <person name="Lv J."/>
            <person name="Arendt D."/>
            <person name="Savage R."/>
            <person name="Osoegawa K."/>
            <person name="de Jong P."/>
            <person name="Grimwood J."/>
            <person name="Chapman J.A."/>
            <person name="Shapiro H."/>
            <person name="Aerts A."/>
            <person name="Otillar R.P."/>
            <person name="Terry A.Y."/>
            <person name="Boore J.L."/>
            <person name="Grigoriev I.V."/>
            <person name="Lindberg D.R."/>
            <person name="Seaver E.C."/>
            <person name="Weisblat D.A."/>
            <person name="Putnam N.H."/>
            <person name="Rokhsar D.S."/>
        </authorList>
    </citation>
    <scope>NUCLEOTIDE SEQUENCE [LARGE SCALE GENOMIC DNA]</scope>
</reference>
<feature type="coiled-coil region" evidence="12">
    <location>
        <begin position="512"/>
        <end position="560"/>
    </location>
</feature>
<keyword evidence="12" id="KW-0175">Coiled coil</keyword>
<dbReference type="GeneID" id="20245209"/>
<comment type="similarity">
    <text evidence="4 11">Belongs to the OST1 family.</text>
</comment>
<dbReference type="GO" id="GO:0008250">
    <property type="term" value="C:oligosaccharyltransferase complex"/>
    <property type="evidence" value="ECO:0007669"/>
    <property type="project" value="UniProtKB-UniRule"/>
</dbReference>
<dbReference type="Pfam" id="PF14966">
    <property type="entry name" value="DNA_repr_REX1B"/>
    <property type="match status" value="1"/>
</dbReference>
<dbReference type="Pfam" id="PF04597">
    <property type="entry name" value="Ribophorin_I"/>
    <property type="match status" value="1"/>
</dbReference>
<dbReference type="Proteomes" id="UP000030746">
    <property type="component" value="Unassembled WGS sequence"/>
</dbReference>
<dbReference type="OrthoDB" id="310030at2759"/>
<evidence type="ECO:0000256" key="6">
    <source>
        <dbReference type="ARBA" id="ARBA00022692"/>
    </source>
</evidence>
<comment type="function">
    <text evidence="1 11">Subunit of the oligosaccharyl transferase (OST) complex that catalyzes the initial transfer of a defined glycan (Glc(3)Man(9)GlcNAc(2) in eukaryotes) from the lipid carrier dolichol-pyrophosphate to an asparagine residue within an Asn-X-Ser/Thr consensus motif in nascent polypeptide chains, the first step in protein N-glycosylation. N-glycosylation occurs cotranslationally and the complex associates with the Sec61 complex at the channel-forming translocon complex that mediates protein translocation across the endoplasmic reticulum (ER). All subunits are required for a maximal enzyme activity.</text>
</comment>
<dbReference type="RefSeq" id="XP_009064957.1">
    <property type="nucleotide sequence ID" value="XM_009066709.1"/>
</dbReference>
<dbReference type="GO" id="GO:0018279">
    <property type="term" value="P:protein N-linked glycosylation via asparagine"/>
    <property type="evidence" value="ECO:0007669"/>
    <property type="project" value="TreeGrafter"/>
</dbReference>
<feature type="signal peptide" evidence="11">
    <location>
        <begin position="1"/>
        <end position="21"/>
    </location>
</feature>
<keyword evidence="6 11" id="KW-0812">Transmembrane</keyword>
<feature type="transmembrane region" description="Helical" evidence="11">
    <location>
        <begin position="436"/>
        <end position="455"/>
    </location>
</feature>
<keyword evidence="9 11" id="KW-1133">Transmembrane helix</keyword>
<comment type="pathway">
    <text evidence="3 11">Protein modification; protein glycosylation.</text>
</comment>
<evidence type="ECO:0000256" key="1">
    <source>
        <dbReference type="ARBA" id="ARBA00002791"/>
    </source>
</evidence>
<comment type="subcellular location">
    <subcellularLocation>
        <location evidence="2 11">Endoplasmic reticulum membrane</location>
        <topology evidence="2 11">Single-pass type I membrane protein</topology>
    </subcellularLocation>
</comment>
<gene>
    <name evidence="13" type="ORF">LOTGIDRAFT_196756</name>
</gene>